<proteinExistence type="predicted"/>
<dbReference type="SMART" id="SM00388">
    <property type="entry name" value="HisKA"/>
    <property type="match status" value="1"/>
</dbReference>
<dbReference type="EMBL" id="JAUGZK010000005">
    <property type="protein sequence ID" value="MEE2024403.1"/>
    <property type="molecule type" value="Genomic_DNA"/>
</dbReference>
<evidence type="ECO:0000256" key="3">
    <source>
        <dbReference type="ARBA" id="ARBA00022553"/>
    </source>
</evidence>
<dbReference type="InterPro" id="IPR036890">
    <property type="entry name" value="HATPase_C_sf"/>
</dbReference>
<comment type="catalytic activity">
    <reaction evidence="1">
        <text>ATP + protein L-histidine = ADP + protein N-phospho-L-histidine.</text>
        <dbReference type="EC" id="2.7.13.3"/>
    </reaction>
</comment>
<dbReference type="Pfam" id="PF02518">
    <property type="entry name" value="HATPase_c"/>
    <property type="match status" value="1"/>
</dbReference>
<keyword evidence="6" id="KW-0808">Transferase</keyword>
<dbReference type="RefSeq" id="WP_330087736.1">
    <property type="nucleotide sequence ID" value="NZ_JAUGZK010000005.1"/>
</dbReference>
<dbReference type="PANTHER" id="PTHR43065:SF51">
    <property type="entry name" value="HISTIDINE KINASE"/>
    <property type="match status" value="1"/>
</dbReference>
<dbReference type="Gene3D" id="1.10.287.130">
    <property type="match status" value="1"/>
</dbReference>
<dbReference type="SUPFAM" id="SSF55874">
    <property type="entry name" value="ATPase domain of HSP90 chaperone/DNA topoisomerase II/histidine kinase"/>
    <property type="match status" value="1"/>
</dbReference>
<dbReference type="EC" id="2.7.13.3" evidence="2"/>
<dbReference type="Gene3D" id="3.30.565.10">
    <property type="entry name" value="Histidine kinase-like ATPase, C-terminal domain"/>
    <property type="match status" value="1"/>
</dbReference>
<keyword evidence="4" id="KW-0812">Transmembrane</keyword>
<dbReference type="Proteomes" id="UP001339167">
    <property type="component" value="Unassembled WGS sequence"/>
</dbReference>
<feature type="domain" description="Histidine kinase" evidence="5">
    <location>
        <begin position="210"/>
        <end position="408"/>
    </location>
</feature>
<evidence type="ECO:0000313" key="6">
    <source>
        <dbReference type="EMBL" id="MEE2024403.1"/>
    </source>
</evidence>
<dbReference type="CDD" id="cd00082">
    <property type="entry name" value="HisKA"/>
    <property type="match status" value="1"/>
</dbReference>
<keyword evidence="7" id="KW-1185">Reference proteome</keyword>
<evidence type="ECO:0000313" key="7">
    <source>
        <dbReference type="Proteomes" id="UP001339167"/>
    </source>
</evidence>
<evidence type="ECO:0000256" key="4">
    <source>
        <dbReference type="SAM" id="Phobius"/>
    </source>
</evidence>
<keyword evidence="3" id="KW-0597">Phosphoprotein</keyword>
<feature type="transmembrane region" description="Helical" evidence="4">
    <location>
        <begin position="34"/>
        <end position="53"/>
    </location>
</feature>
<gene>
    <name evidence="6" type="ORF">QWF21_09100</name>
</gene>
<comment type="caution">
    <text evidence="6">The sequence shown here is derived from an EMBL/GenBank/DDBJ whole genome shotgun (WGS) entry which is preliminary data.</text>
</comment>
<dbReference type="InterPro" id="IPR036097">
    <property type="entry name" value="HisK_dim/P_sf"/>
</dbReference>
<dbReference type="InterPro" id="IPR003661">
    <property type="entry name" value="HisK_dim/P_dom"/>
</dbReference>
<evidence type="ECO:0000259" key="5">
    <source>
        <dbReference type="PROSITE" id="PS50109"/>
    </source>
</evidence>
<keyword evidence="4" id="KW-1133">Transmembrane helix</keyword>
<dbReference type="PANTHER" id="PTHR43065">
    <property type="entry name" value="SENSOR HISTIDINE KINASE"/>
    <property type="match status" value="1"/>
</dbReference>
<dbReference type="GO" id="GO:0016301">
    <property type="term" value="F:kinase activity"/>
    <property type="evidence" value="ECO:0007669"/>
    <property type="project" value="UniProtKB-KW"/>
</dbReference>
<protein>
    <recommendedName>
        <fullName evidence="2">histidine kinase</fullName>
        <ecNumber evidence="2">2.7.13.3</ecNumber>
    </recommendedName>
</protein>
<dbReference type="PROSITE" id="PS50109">
    <property type="entry name" value="HIS_KIN"/>
    <property type="match status" value="1"/>
</dbReference>
<organism evidence="6 7">
    <name type="scientific">Alkalimonas mucilaginosa</name>
    <dbReference type="NCBI Taxonomy" id="3057676"/>
    <lineage>
        <taxon>Bacteria</taxon>
        <taxon>Pseudomonadati</taxon>
        <taxon>Pseudomonadota</taxon>
        <taxon>Gammaproteobacteria</taxon>
        <taxon>Alkalimonas</taxon>
    </lineage>
</organism>
<keyword evidence="4" id="KW-0472">Membrane</keyword>
<sequence>MPSLLYRCLLLFSLSTLVLLLLLLQQRGWSPLQLGTLAFVLSWPLAALWYGLWQQRKKQLQQLRLSLGQALQQADSTSDRPALPEYRWLQQDLAQWASQQQQQAWRPDDLLWQQLPFPVCLFDHQLKLRFANPAASQAFPQPLLLGSHASSLGFVPQTHGLQRPELTTGWQQLCLTFGPAEAQEHLYYALDLRHPLYQQQKHSQQQLIRVLSHELRNSLTPMASMAETLLSQPQLAEQQTRLVLERIQQRSQRLLAFIDQYAKVQQLPASQPEWCDLTAVVDELQLTSPIPLIVDGESSCYADPNQLRQLLLNLAKNAAEAAGDSADTKLQITAYQQGQQQWLLVRDNGPGFANIDNLFTPFYTTKTGGSGIGLMLCREIVMQHGGSIEAHNPPEGGAEIRMQWPLPV</sequence>
<evidence type="ECO:0000256" key="2">
    <source>
        <dbReference type="ARBA" id="ARBA00012438"/>
    </source>
</evidence>
<dbReference type="InterPro" id="IPR003594">
    <property type="entry name" value="HATPase_dom"/>
</dbReference>
<evidence type="ECO:0000256" key="1">
    <source>
        <dbReference type="ARBA" id="ARBA00000085"/>
    </source>
</evidence>
<dbReference type="PRINTS" id="PR00344">
    <property type="entry name" value="BCTRLSENSOR"/>
</dbReference>
<keyword evidence="6" id="KW-0418">Kinase</keyword>
<dbReference type="SMART" id="SM00387">
    <property type="entry name" value="HATPase_c"/>
    <property type="match status" value="1"/>
</dbReference>
<dbReference type="SUPFAM" id="SSF47384">
    <property type="entry name" value="Homodimeric domain of signal transducing histidine kinase"/>
    <property type="match status" value="1"/>
</dbReference>
<name>A0ABU7JFE0_9GAMM</name>
<dbReference type="InterPro" id="IPR005467">
    <property type="entry name" value="His_kinase_dom"/>
</dbReference>
<dbReference type="Pfam" id="PF00512">
    <property type="entry name" value="HisKA"/>
    <property type="match status" value="1"/>
</dbReference>
<dbReference type="InterPro" id="IPR004358">
    <property type="entry name" value="Sig_transdc_His_kin-like_C"/>
</dbReference>
<reference evidence="6 7" key="1">
    <citation type="submission" date="2023-06" db="EMBL/GenBank/DDBJ databases">
        <title>Alkalimonas sp., MEB004 an alkaliphilic bacterium isolated from Lonar Lake, India.</title>
        <authorList>
            <person name="Joshi A."/>
            <person name="Thite S."/>
        </authorList>
    </citation>
    <scope>NUCLEOTIDE SEQUENCE [LARGE SCALE GENOMIC DNA]</scope>
    <source>
        <strain evidence="6 7">MEB004</strain>
    </source>
</reference>
<accession>A0ABU7JFE0</accession>